<protein>
    <submittedName>
        <fullName evidence="1">SprB repeat-containing protein</fullName>
    </submittedName>
</protein>
<gene>
    <name evidence="1" type="ORF">SAMN04488101_1031</name>
</gene>
<organism evidence="1 2">
    <name type="scientific">Pedobacter nyackensis</name>
    <dbReference type="NCBI Taxonomy" id="475255"/>
    <lineage>
        <taxon>Bacteria</taxon>
        <taxon>Pseudomonadati</taxon>
        <taxon>Bacteroidota</taxon>
        <taxon>Sphingobacteriia</taxon>
        <taxon>Sphingobacteriales</taxon>
        <taxon>Sphingobacteriaceae</taxon>
        <taxon>Pedobacter</taxon>
    </lineage>
</organism>
<evidence type="ECO:0000313" key="1">
    <source>
        <dbReference type="EMBL" id="SMC78367.1"/>
    </source>
</evidence>
<dbReference type="AlphaFoldDB" id="A0A1W2BZE4"/>
<name>A0A1W2BZE4_9SPHI</name>
<evidence type="ECO:0000313" key="2">
    <source>
        <dbReference type="Proteomes" id="UP000192678"/>
    </source>
</evidence>
<dbReference type="EMBL" id="FWYB01000003">
    <property type="protein sequence ID" value="SMC78367.1"/>
    <property type="molecule type" value="Genomic_DNA"/>
</dbReference>
<accession>A0A1W2BZE4</accession>
<keyword evidence="2" id="KW-1185">Reference proteome</keyword>
<dbReference type="Gene3D" id="2.40.10.10">
    <property type="entry name" value="Trypsin-like serine proteases"/>
    <property type="match status" value="1"/>
</dbReference>
<dbReference type="InterPro" id="IPR043504">
    <property type="entry name" value="Peptidase_S1_PA_chymotrypsin"/>
</dbReference>
<reference evidence="1 2" key="1">
    <citation type="submission" date="2017-04" db="EMBL/GenBank/DDBJ databases">
        <authorList>
            <person name="Afonso C.L."/>
            <person name="Miller P.J."/>
            <person name="Scott M.A."/>
            <person name="Spackman E."/>
            <person name="Goraichik I."/>
            <person name="Dimitrov K.M."/>
            <person name="Suarez D.L."/>
            <person name="Swayne D.E."/>
        </authorList>
    </citation>
    <scope>NUCLEOTIDE SEQUENCE [LARGE SCALE GENOMIC DNA]</scope>
    <source>
        <strain evidence="1 2">DSM 19625</strain>
    </source>
</reference>
<sequence length="481" mass="47613">MKKQLLFFNYLLRKGMIAFALLFFTLAVKTEVMASSDIDPPGRMVSNVKAVPVAPTVVTSAATNVGAVKATLGGDVTNDGGDPVTWRGIVWSTFADPEINVDPAVSTGTGTGSFSGIATGVPPNTTIHFRAFATNSFGTSYGADLTFTTNAALSATTGQSNVSCFGGSNGTASVTASGGAASYTYSWSPSGGTGATASGLTAGVYDCTITDAEGTVITKNVTITQPSAPVSGTTVVTNVACFGGNNATINLTPTGGTGPYTFNWGGGITTEDRTALAAGSYSVTITDANGCTGTVPVSVTQPLAVAGTTLVTNVACFGGTNGSIDLTPTGGTPGYTYNWGGGITSQDRISLAAGTYSVTITDANGCTGTVTVSVTQPSAPVSGTTVVTNVACNGGNTGAINLTPTGGTGPYTFNWGGGITTEDRVLLLAGSYSVTITDANGCTGTVPVSVTQPSAISTATGSQTNVSCFGGTNGSASVSPS</sequence>
<dbReference type="InterPro" id="IPR025667">
    <property type="entry name" value="SprB_repeat"/>
</dbReference>
<dbReference type="STRING" id="475255.SAMN04488101_1031"/>
<dbReference type="Proteomes" id="UP000192678">
    <property type="component" value="Unassembled WGS sequence"/>
</dbReference>
<dbReference type="Pfam" id="PF13573">
    <property type="entry name" value="SprB"/>
    <property type="match status" value="5"/>
</dbReference>
<proteinExistence type="predicted"/>
<feature type="non-terminal residue" evidence="1">
    <location>
        <position position="481"/>
    </location>
</feature>
<dbReference type="Gene3D" id="2.60.40.740">
    <property type="match status" value="3"/>
</dbReference>